<name>A0AA44TE72_BACCE</name>
<protein>
    <submittedName>
        <fullName evidence="2">Uncharacterized protein</fullName>
    </submittedName>
</protein>
<evidence type="ECO:0000313" key="3">
    <source>
        <dbReference type="Proteomes" id="UP000226357"/>
    </source>
</evidence>
<sequence length="453" mass="51085">MKNLYKKKGIYLVLCIFFSVFFFNALNHLRTPTNSKTFYYTPITPEQFGATGLGKEFDTQALQKAINSGSHLILKSGATYLIDKPLIINHSIKIETSKKNGKPAIILQKNKDSALIFKNDPVKSTYVKQTINPNQSYVVLESTEGMKIGDLLHLKSDKLWYWDNRHYLTKGELHKITKIQGNKVYLESPTSEYYKIKEGEKVTATTYPEQNLELYNISFKHPKPQNTTMLKINYTSNARIEGISVINSKVTGILLNKTFHTYISNSYVELGTTKEIPTGYGIQDYGGIGNIITTSTFKKVRRGVDFSGDTPSRYGTVSHSKSFGYKKGTLAAGNSGFGTHSTAEHIVFENNYIENFNHAFITRGNHILIRNNILKGFSQSFVTTSYGDNVKILDNVYESKNGSKLDYFAIIHRQYEGAFTATDNTINGLTGPFIKKSSKNIRYIHVNSNHTMP</sequence>
<keyword evidence="1" id="KW-1133">Transmembrane helix</keyword>
<feature type="transmembrane region" description="Helical" evidence="1">
    <location>
        <begin position="9"/>
        <end position="26"/>
    </location>
</feature>
<dbReference type="InterPro" id="IPR012334">
    <property type="entry name" value="Pectin_lyas_fold"/>
</dbReference>
<dbReference type="Proteomes" id="UP000226357">
    <property type="component" value="Unassembled WGS sequence"/>
</dbReference>
<dbReference type="InterPro" id="IPR011050">
    <property type="entry name" value="Pectin_lyase_fold/virulence"/>
</dbReference>
<comment type="caution">
    <text evidence="2">The sequence shown here is derived from an EMBL/GenBank/DDBJ whole genome shotgun (WGS) entry which is preliminary data.</text>
</comment>
<organism evidence="2 3">
    <name type="scientific">Bacillus cereus</name>
    <dbReference type="NCBI Taxonomy" id="1396"/>
    <lineage>
        <taxon>Bacteria</taxon>
        <taxon>Bacillati</taxon>
        <taxon>Bacillota</taxon>
        <taxon>Bacilli</taxon>
        <taxon>Bacillales</taxon>
        <taxon>Bacillaceae</taxon>
        <taxon>Bacillus</taxon>
        <taxon>Bacillus cereus group</taxon>
    </lineage>
</organism>
<accession>A0AA44TE72</accession>
<gene>
    <name evidence="2" type="ORF">COK38_13765</name>
</gene>
<dbReference type="RefSeq" id="WP_098523201.1">
    <property type="nucleotide sequence ID" value="NZ_NUYJ01000061.1"/>
</dbReference>
<reference evidence="2 3" key="1">
    <citation type="submission" date="2017-09" db="EMBL/GenBank/DDBJ databases">
        <title>Large-scale bioinformatics analysis of Bacillus genomes uncovers conserved roles of natural products in bacterial physiology.</title>
        <authorList>
            <consortium name="Agbiome Team Llc"/>
            <person name="Bleich R.M."/>
            <person name="Grubbs K.J."/>
            <person name="Santa Maria K.C."/>
            <person name="Allen S.E."/>
            <person name="Farag S."/>
            <person name="Shank E.A."/>
            <person name="Bowers A."/>
        </authorList>
    </citation>
    <scope>NUCLEOTIDE SEQUENCE [LARGE SCALE GENOMIC DNA]</scope>
    <source>
        <strain evidence="2 3">AFS067272</strain>
    </source>
</reference>
<evidence type="ECO:0000313" key="2">
    <source>
        <dbReference type="EMBL" id="PFS00189.1"/>
    </source>
</evidence>
<dbReference type="AlphaFoldDB" id="A0AA44TE72"/>
<dbReference type="Gene3D" id="2.160.20.10">
    <property type="entry name" value="Single-stranded right-handed beta-helix, Pectin lyase-like"/>
    <property type="match status" value="1"/>
</dbReference>
<dbReference type="SUPFAM" id="SSF51126">
    <property type="entry name" value="Pectin lyase-like"/>
    <property type="match status" value="1"/>
</dbReference>
<evidence type="ECO:0000256" key="1">
    <source>
        <dbReference type="SAM" id="Phobius"/>
    </source>
</evidence>
<keyword evidence="1" id="KW-0472">Membrane</keyword>
<keyword evidence="1" id="KW-0812">Transmembrane</keyword>
<dbReference type="EMBL" id="NVBO01000111">
    <property type="protein sequence ID" value="PFS00189.1"/>
    <property type="molecule type" value="Genomic_DNA"/>
</dbReference>
<proteinExistence type="predicted"/>